<dbReference type="Proteomes" id="UP000257123">
    <property type="component" value="Unassembled WGS sequence"/>
</dbReference>
<keyword evidence="3 7" id="KW-0347">Helicase</keyword>
<sequence length="451" mass="51358">MGLIITWDRGTVLLDGHIPEEIRELSFVKYDHRVGKYRALAIYYPRISAIAKTLGVEIEDRVWNPHCAEVKAASEVRLRSYQAEALKAWLKTKRGVVVMPTGAGKTHVAIGAIAEIKEPALVVVPTVELVQQWRSKLRHYFPGRVGVWYGDEKRESCITVITYDSAYSAIEALGNKYKLLVFDEVHHLPSPSYRQIAELSPAPYRLGLTATPERADYLHVDLDWLVGPVVYRISAADIKGVWTADYEIEVIRVQLKEFEKKLYKELEAIYRGYIRKKGLRFRSPADFEKLVALAGRDPEAKRALEAWHKMRRLLFETEAKVDAVGELLAKHRNSKILIFTEYTSLARAVSERYLIPLVTHDIYPQEREQIMAMFRRGELKALVTGKVLDEGVDVPDVDVVIILGGTSSTRQFVQRMGRALRLKPHKAKIYEVITAGTREVDAARRRKKGVV</sequence>
<dbReference type="InterPro" id="IPR001650">
    <property type="entry name" value="Helicase_C-like"/>
</dbReference>
<evidence type="ECO:0000313" key="7">
    <source>
        <dbReference type="EMBL" id="RFA95271.1"/>
    </source>
</evidence>
<dbReference type="Pfam" id="PF00271">
    <property type="entry name" value="Helicase_C"/>
    <property type="match status" value="1"/>
</dbReference>
<feature type="domain" description="Helicase ATP-binding" evidence="5">
    <location>
        <begin position="86"/>
        <end position="230"/>
    </location>
</feature>
<dbReference type="SUPFAM" id="SSF52540">
    <property type="entry name" value="P-loop containing nucleoside triphosphate hydrolases"/>
    <property type="match status" value="1"/>
</dbReference>
<dbReference type="InterPro" id="IPR006935">
    <property type="entry name" value="Helicase/UvrB_N"/>
</dbReference>
<name>A0A371QXL2_9CREN</name>
<dbReference type="PROSITE" id="PS51194">
    <property type="entry name" value="HELICASE_CTER"/>
    <property type="match status" value="1"/>
</dbReference>
<dbReference type="CDD" id="cd17926">
    <property type="entry name" value="DEXHc_RE"/>
    <property type="match status" value="1"/>
</dbReference>
<evidence type="ECO:0000256" key="1">
    <source>
        <dbReference type="ARBA" id="ARBA00022741"/>
    </source>
</evidence>
<dbReference type="GO" id="GO:0005524">
    <property type="term" value="F:ATP binding"/>
    <property type="evidence" value="ECO:0007669"/>
    <property type="project" value="UniProtKB-KW"/>
</dbReference>
<dbReference type="Gene3D" id="3.40.1170.30">
    <property type="match status" value="1"/>
</dbReference>
<dbReference type="PROSITE" id="PS51192">
    <property type="entry name" value="HELICASE_ATP_BIND_1"/>
    <property type="match status" value="1"/>
</dbReference>
<keyword evidence="1" id="KW-0547">Nucleotide-binding</keyword>
<dbReference type="EMBL" id="NMUF01000020">
    <property type="protein sequence ID" value="RFA98189.1"/>
    <property type="molecule type" value="Genomic_DNA"/>
</dbReference>
<keyword evidence="4" id="KW-0067">ATP-binding</keyword>
<dbReference type="Proteomes" id="UP000256877">
    <property type="component" value="Unassembled WGS sequence"/>
</dbReference>
<dbReference type="SMART" id="SM00487">
    <property type="entry name" value="DEXDc"/>
    <property type="match status" value="1"/>
</dbReference>
<dbReference type="Pfam" id="PF04851">
    <property type="entry name" value="ResIII"/>
    <property type="match status" value="1"/>
</dbReference>
<evidence type="ECO:0000256" key="2">
    <source>
        <dbReference type="ARBA" id="ARBA00022801"/>
    </source>
</evidence>
<dbReference type="PANTHER" id="PTHR11274">
    <property type="entry name" value="RAD25/XP-B DNA REPAIR HELICASE"/>
    <property type="match status" value="1"/>
</dbReference>
<dbReference type="Gene3D" id="3.40.50.300">
    <property type="entry name" value="P-loop containing nucleotide triphosphate hydrolases"/>
    <property type="match status" value="2"/>
</dbReference>
<dbReference type="GO" id="GO:0016787">
    <property type="term" value="F:hydrolase activity"/>
    <property type="evidence" value="ECO:0007669"/>
    <property type="project" value="UniProtKB-KW"/>
</dbReference>
<accession>A0A371QXL2</accession>
<dbReference type="OrthoDB" id="11644at2157"/>
<dbReference type="AlphaFoldDB" id="A0A371QXL2"/>
<dbReference type="RefSeq" id="WP_116421348.1">
    <property type="nucleotide sequence ID" value="NZ_NMUE01000024.1"/>
</dbReference>
<protein>
    <submittedName>
        <fullName evidence="7">Helicase</fullName>
    </submittedName>
</protein>
<evidence type="ECO:0000256" key="4">
    <source>
        <dbReference type="ARBA" id="ARBA00022840"/>
    </source>
</evidence>
<evidence type="ECO:0000313" key="8">
    <source>
        <dbReference type="EMBL" id="RFA98189.1"/>
    </source>
</evidence>
<dbReference type="GO" id="GO:0004386">
    <property type="term" value="F:helicase activity"/>
    <property type="evidence" value="ECO:0007669"/>
    <property type="project" value="UniProtKB-KW"/>
</dbReference>
<evidence type="ECO:0000259" key="6">
    <source>
        <dbReference type="PROSITE" id="PS51194"/>
    </source>
</evidence>
<organism evidence="7 10">
    <name type="scientific">Pyrobaculum aerophilum</name>
    <dbReference type="NCBI Taxonomy" id="13773"/>
    <lineage>
        <taxon>Archaea</taxon>
        <taxon>Thermoproteota</taxon>
        <taxon>Thermoprotei</taxon>
        <taxon>Thermoproteales</taxon>
        <taxon>Thermoproteaceae</taxon>
        <taxon>Pyrobaculum</taxon>
    </lineage>
</organism>
<evidence type="ECO:0000313" key="9">
    <source>
        <dbReference type="Proteomes" id="UP000256877"/>
    </source>
</evidence>
<reference evidence="9 10" key="1">
    <citation type="submission" date="2017-07" db="EMBL/GenBank/DDBJ databases">
        <title>Draft genome sequence of aerobic hyperthermophilic archaea, Pyrobaculum aerophilum YKB31 and YKB32.</title>
        <authorList>
            <person name="Mochizuki T."/>
            <person name="Berliner A.J."/>
            <person name="Yoshida-Takashima Y."/>
            <person name="Takaki Y."/>
            <person name="Nunoura T."/>
            <person name="Takai K."/>
        </authorList>
    </citation>
    <scope>NUCLEOTIDE SEQUENCE [LARGE SCALE GENOMIC DNA]</scope>
    <source>
        <strain evidence="7 10">YKB31</strain>
        <strain evidence="8 9">YKB32</strain>
    </source>
</reference>
<gene>
    <name evidence="7" type="ORF">CGL51_08030</name>
    <name evidence="8" type="ORF">CGL52_08025</name>
</gene>
<dbReference type="GO" id="GO:0003677">
    <property type="term" value="F:DNA binding"/>
    <property type="evidence" value="ECO:0007669"/>
    <property type="project" value="InterPro"/>
</dbReference>
<evidence type="ECO:0000259" key="5">
    <source>
        <dbReference type="PROSITE" id="PS51192"/>
    </source>
</evidence>
<dbReference type="PANTHER" id="PTHR11274:SF0">
    <property type="entry name" value="GENERAL TRANSCRIPTION AND DNA REPAIR FACTOR IIH HELICASE SUBUNIT XPB"/>
    <property type="match status" value="1"/>
</dbReference>
<comment type="caution">
    <text evidence="7">The sequence shown here is derived from an EMBL/GenBank/DDBJ whole genome shotgun (WGS) entry which is preliminary data.</text>
</comment>
<dbReference type="EMBL" id="NMUE01000024">
    <property type="protein sequence ID" value="RFA95271.1"/>
    <property type="molecule type" value="Genomic_DNA"/>
</dbReference>
<dbReference type="Pfam" id="PF18458">
    <property type="entry name" value="XPB_DRD"/>
    <property type="match status" value="1"/>
</dbReference>
<evidence type="ECO:0000313" key="10">
    <source>
        <dbReference type="Proteomes" id="UP000257123"/>
    </source>
</evidence>
<keyword evidence="2" id="KW-0378">Hydrolase</keyword>
<dbReference type="InterPro" id="IPR040699">
    <property type="entry name" value="XPB_DRD"/>
</dbReference>
<dbReference type="InterPro" id="IPR027417">
    <property type="entry name" value="P-loop_NTPase"/>
</dbReference>
<dbReference type="InterPro" id="IPR014001">
    <property type="entry name" value="Helicase_ATP-bd"/>
</dbReference>
<evidence type="ECO:0000256" key="3">
    <source>
        <dbReference type="ARBA" id="ARBA00022806"/>
    </source>
</evidence>
<dbReference type="GO" id="GO:0140097">
    <property type="term" value="F:catalytic activity, acting on DNA"/>
    <property type="evidence" value="ECO:0007669"/>
    <property type="project" value="UniProtKB-ARBA"/>
</dbReference>
<dbReference type="InterPro" id="IPR050615">
    <property type="entry name" value="ATP-dep_DNA_Helicase"/>
</dbReference>
<feature type="domain" description="Helicase C-terminal" evidence="6">
    <location>
        <begin position="320"/>
        <end position="451"/>
    </location>
</feature>
<proteinExistence type="predicted"/>
<dbReference type="SMART" id="SM00490">
    <property type="entry name" value="HELICc"/>
    <property type="match status" value="1"/>
</dbReference>